<reference evidence="3" key="2">
    <citation type="journal article" date="2008" name="Genome Biol.">
        <title>Improved genome assembly and evidence-based global gene model set for the chordate Ciona intestinalis: new insight into intron and operon populations.</title>
        <authorList>
            <person name="Satou Y."/>
            <person name="Mineta K."/>
            <person name="Ogasawara M."/>
            <person name="Sasakura Y."/>
            <person name="Shoguchi E."/>
            <person name="Ueno K."/>
            <person name="Yamada L."/>
            <person name="Matsumoto J."/>
            <person name="Wasserscheid J."/>
            <person name="Dewar K."/>
            <person name="Wiley G.B."/>
            <person name="Macmil S.L."/>
            <person name="Roe B.A."/>
            <person name="Zeller R.W."/>
            <person name="Hastings K.E."/>
            <person name="Lemaire P."/>
            <person name="Lindquist E."/>
            <person name="Endo T."/>
            <person name="Hotta K."/>
            <person name="Inaba K."/>
        </authorList>
    </citation>
    <scope>NUCLEOTIDE SEQUENCE [LARGE SCALE GENOMIC DNA]</scope>
    <source>
        <strain evidence="3">wild type</strain>
    </source>
</reference>
<dbReference type="PANTHER" id="PTHR10579">
    <property type="entry name" value="CALCIUM-ACTIVATED CHLORIDE CHANNEL REGULATOR"/>
    <property type="match status" value="1"/>
</dbReference>
<evidence type="ECO:0000259" key="2">
    <source>
        <dbReference type="PROSITE" id="PS50234"/>
    </source>
</evidence>
<dbReference type="GeneTree" id="ENSGT00940000165580"/>
<organism evidence="3 4">
    <name type="scientific">Ciona intestinalis</name>
    <name type="common">Transparent sea squirt</name>
    <name type="synonym">Ascidia intestinalis</name>
    <dbReference type="NCBI Taxonomy" id="7719"/>
    <lineage>
        <taxon>Eukaryota</taxon>
        <taxon>Metazoa</taxon>
        <taxon>Chordata</taxon>
        <taxon>Tunicata</taxon>
        <taxon>Ascidiacea</taxon>
        <taxon>Phlebobranchia</taxon>
        <taxon>Cionidae</taxon>
        <taxon>Ciona</taxon>
    </lineage>
</organism>
<dbReference type="InterPro" id="IPR051266">
    <property type="entry name" value="CLCR"/>
</dbReference>
<dbReference type="Pfam" id="PF13519">
    <property type="entry name" value="VWA_2"/>
    <property type="match status" value="1"/>
</dbReference>
<dbReference type="OMA" id="EHFEFKP"/>
<sequence length="924" mass="101252">MKTPLREIFFVCCSFYFVSATFDSVSLVGNSYQGVVIAINPEIAESTTLLNSIKAAWTEASAALYTATRKRAYFGNITILVPKSWNGTYKRAFDETYDAADVVVTNTNRVRGNIPYVLQPGGCGEPGTRIFTTRDYYTNDTYVESFGQRGKVMVHEWSHYRWGVFDEIASGDYAPFYISSTGTIEATRCSLGIQGENMIVQNNEIVQDVCNYDPQTLLPNSTDCKFILAWDQDLDLKASIMSYQYVNEINGFCDDNDNDPLNRHNREAPNEHNDKCNKRSVWDVITSSVDFTGGRNLANPNVASTIPTFRVVKPFPYRSFVLVLDVSGSMWGGRLTKMRQIMNTFVDDFVQRGDYVGITIFSTIARKLSPLTRIRDQSDRASLIRRLPRSVRGSTCIGCGINSAVQIMEQHSPDLCGDIIVFTDGEENVEPSVADVHDKVVKTTANQALVRLVDATSGTWFYGDTDDITPLIGAYNQLSKSKDGDVIQQANMIHSTSKVMEAGQSFTTDVEMDATIGVLTVFSFTWSDGDVSPGILITSPSGCSYSTNDVDSPNPCPGHPLANVKPAFKTVKFTIPGTAQVGKWRYRVTTASLQTVSVTVTSKSRGKKPIVVSVNTIPGKKGVPMKIFARVTIDDVPLIGANVRAVIKYPNTTKQTLPLYDEGANPDTTRNDGTYSRFFFSSAVGGGRYSLQVLASGKPGENKSKHINFGKPAAFKIGYVYQNGTVVLNKNKEDEGATDETIETETIGDFSRVVVGQSFEYTGCVNRPKVDRDIDQQPPSKVTDLKLKQTIASDVTSPLSLTFTAPGDDFDSGTTSSYELRYTLSSPQNLLTSFESQLEVNETGFVRNQTALPKPAGFQESILVKPPAISNTANFTSVSYSIRGIDDAGNRGPPSNVATVNLLKIKPVVPTLIPRTTPPPTTPA</sequence>
<dbReference type="Gene3D" id="3.40.50.410">
    <property type="entry name" value="von Willebrand factor, type A domain"/>
    <property type="match status" value="1"/>
</dbReference>
<dbReference type="EMBL" id="EAAA01001730">
    <property type="status" value="NOT_ANNOTATED_CDS"/>
    <property type="molecule type" value="Genomic_DNA"/>
</dbReference>
<evidence type="ECO:0000256" key="1">
    <source>
        <dbReference type="SAM" id="SignalP"/>
    </source>
</evidence>
<dbReference type="HOGENOM" id="CLU_005812_0_1_1"/>
<dbReference type="STRING" id="7719.ENSCINP00000003869"/>
<evidence type="ECO:0000313" key="4">
    <source>
        <dbReference type="Proteomes" id="UP000008144"/>
    </source>
</evidence>
<dbReference type="InterPro" id="IPR013642">
    <property type="entry name" value="CLCA_N"/>
</dbReference>
<feature type="domain" description="VWFA" evidence="2">
    <location>
        <begin position="319"/>
        <end position="496"/>
    </location>
</feature>
<dbReference type="SUPFAM" id="SSF53300">
    <property type="entry name" value="vWA-like"/>
    <property type="match status" value="1"/>
</dbReference>
<dbReference type="PANTHER" id="PTHR10579:SF172">
    <property type="entry name" value="CALCIUM-ACTIVATED CHLORIDE CHANNEL REGULATOR 4 PRECURSOR-RELATED"/>
    <property type="match status" value="1"/>
</dbReference>
<proteinExistence type="predicted"/>
<reference evidence="4" key="1">
    <citation type="journal article" date="2002" name="Science">
        <title>The draft genome of Ciona intestinalis: insights into chordate and vertebrate origins.</title>
        <authorList>
            <person name="Dehal P."/>
            <person name="Satou Y."/>
            <person name="Campbell R.K."/>
            <person name="Chapman J."/>
            <person name="Degnan B."/>
            <person name="De Tomaso A."/>
            <person name="Davidson B."/>
            <person name="Di Gregorio A."/>
            <person name="Gelpke M."/>
            <person name="Goodstein D.M."/>
            <person name="Harafuji N."/>
            <person name="Hastings K.E."/>
            <person name="Ho I."/>
            <person name="Hotta K."/>
            <person name="Huang W."/>
            <person name="Kawashima T."/>
            <person name="Lemaire P."/>
            <person name="Martinez D."/>
            <person name="Meinertzhagen I.A."/>
            <person name="Necula S."/>
            <person name="Nonaka M."/>
            <person name="Putnam N."/>
            <person name="Rash S."/>
            <person name="Saiga H."/>
            <person name="Satake M."/>
            <person name="Terry A."/>
            <person name="Yamada L."/>
            <person name="Wang H.G."/>
            <person name="Awazu S."/>
            <person name="Azumi K."/>
            <person name="Boore J."/>
            <person name="Branno M."/>
            <person name="Chin-Bow S."/>
            <person name="DeSantis R."/>
            <person name="Doyle S."/>
            <person name="Francino P."/>
            <person name="Keys D.N."/>
            <person name="Haga S."/>
            <person name="Hayashi H."/>
            <person name="Hino K."/>
            <person name="Imai K.S."/>
            <person name="Inaba K."/>
            <person name="Kano S."/>
            <person name="Kobayashi K."/>
            <person name="Kobayashi M."/>
            <person name="Lee B.I."/>
            <person name="Makabe K.W."/>
            <person name="Manohar C."/>
            <person name="Matassi G."/>
            <person name="Medina M."/>
            <person name="Mochizuki Y."/>
            <person name="Mount S."/>
            <person name="Morishita T."/>
            <person name="Miura S."/>
            <person name="Nakayama A."/>
            <person name="Nishizaka S."/>
            <person name="Nomoto H."/>
            <person name="Ohta F."/>
            <person name="Oishi K."/>
            <person name="Rigoutsos I."/>
            <person name="Sano M."/>
            <person name="Sasaki A."/>
            <person name="Sasakura Y."/>
            <person name="Shoguchi E."/>
            <person name="Shin-i T."/>
            <person name="Spagnuolo A."/>
            <person name="Stainier D."/>
            <person name="Suzuki M.M."/>
            <person name="Tassy O."/>
            <person name="Takatori N."/>
            <person name="Tokuoka M."/>
            <person name="Yagi K."/>
            <person name="Yoshizaki F."/>
            <person name="Wada S."/>
            <person name="Zhang C."/>
            <person name="Hyatt P.D."/>
            <person name="Larimer F."/>
            <person name="Detter C."/>
            <person name="Doggett N."/>
            <person name="Glavina T."/>
            <person name="Hawkins T."/>
            <person name="Richardson P."/>
            <person name="Lucas S."/>
            <person name="Kohara Y."/>
            <person name="Levine M."/>
            <person name="Satoh N."/>
            <person name="Rokhsar D.S."/>
        </authorList>
    </citation>
    <scope>NUCLEOTIDE SEQUENCE [LARGE SCALE GENOMIC DNA]</scope>
</reference>
<dbReference type="SMART" id="SM00327">
    <property type="entry name" value="VWA"/>
    <property type="match status" value="1"/>
</dbReference>
<dbReference type="Ensembl" id="ENSCINT00000003869.3">
    <property type="protein sequence ID" value="ENSCINP00000003869.3"/>
    <property type="gene ID" value="ENSCING00000001920.3"/>
</dbReference>
<keyword evidence="4" id="KW-1185">Reference proteome</keyword>
<dbReference type="Pfam" id="PF08434">
    <property type="entry name" value="CLCA"/>
    <property type="match status" value="1"/>
</dbReference>
<dbReference type="Proteomes" id="UP000008144">
    <property type="component" value="Chromosome 3"/>
</dbReference>
<feature type="chain" id="PRO_5003352415" description="VWFA domain-containing protein" evidence="1">
    <location>
        <begin position="21"/>
        <end position="924"/>
    </location>
</feature>
<feature type="signal peptide" evidence="1">
    <location>
        <begin position="1"/>
        <end position="20"/>
    </location>
</feature>
<dbReference type="InterPro" id="IPR002035">
    <property type="entry name" value="VWF_A"/>
</dbReference>
<dbReference type="PROSITE" id="PS50234">
    <property type="entry name" value="VWFA"/>
    <property type="match status" value="1"/>
</dbReference>
<keyword evidence="1" id="KW-0732">Signal</keyword>
<evidence type="ECO:0000313" key="3">
    <source>
        <dbReference type="Ensembl" id="ENSCINP00000003869.3"/>
    </source>
</evidence>
<dbReference type="InParanoid" id="F6ZJI3"/>
<dbReference type="CDD" id="cd00198">
    <property type="entry name" value="vWFA"/>
    <property type="match status" value="1"/>
</dbReference>
<reference evidence="3" key="3">
    <citation type="submission" date="2025-08" db="UniProtKB">
        <authorList>
            <consortium name="Ensembl"/>
        </authorList>
    </citation>
    <scope>IDENTIFICATION</scope>
</reference>
<protein>
    <recommendedName>
        <fullName evidence="2">VWFA domain-containing protein</fullName>
    </recommendedName>
</protein>
<accession>F6ZJI3</accession>
<dbReference type="InterPro" id="IPR036465">
    <property type="entry name" value="vWFA_dom_sf"/>
</dbReference>
<name>F6ZJI3_CIOIN</name>
<reference evidence="3" key="4">
    <citation type="submission" date="2025-09" db="UniProtKB">
        <authorList>
            <consortium name="Ensembl"/>
        </authorList>
    </citation>
    <scope>IDENTIFICATION</scope>
</reference>
<dbReference type="AlphaFoldDB" id="F6ZJI3"/>